<evidence type="ECO:0000256" key="1">
    <source>
        <dbReference type="SAM" id="Phobius"/>
    </source>
</evidence>
<name>A0A1C3HDC2_SERMA</name>
<gene>
    <name evidence="2" type="ORF">PWN146_01741</name>
</gene>
<dbReference type="EMBL" id="LT575490">
    <property type="protein sequence ID" value="SAY43050.1"/>
    <property type="molecule type" value="Genomic_DNA"/>
</dbReference>
<accession>A0A1C3HDC2</accession>
<keyword evidence="1" id="KW-0812">Transmembrane</keyword>
<organism evidence="2">
    <name type="scientific">Serratia marcescens</name>
    <dbReference type="NCBI Taxonomy" id="615"/>
    <lineage>
        <taxon>Bacteria</taxon>
        <taxon>Pseudomonadati</taxon>
        <taxon>Pseudomonadota</taxon>
        <taxon>Gammaproteobacteria</taxon>
        <taxon>Enterobacterales</taxon>
        <taxon>Yersiniaceae</taxon>
        <taxon>Serratia</taxon>
    </lineage>
</organism>
<keyword evidence="1" id="KW-0472">Membrane</keyword>
<protein>
    <submittedName>
        <fullName evidence="2">Uncharacterized protein</fullName>
    </submittedName>
</protein>
<sequence length="61" mass="7585">MKLPSSWIFLFCFYYTFMDIFYSLFFSEDRRFTSTIIQSFIFSTLLVAFFWYRKTAKNKNQ</sequence>
<reference evidence="2" key="1">
    <citation type="submission" date="2016-05" db="EMBL/GenBank/DDBJ databases">
        <authorList>
            <person name="Cock P.J.A."/>
            <person name="Cock P.J.A."/>
        </authorList>
    </citation>
    <scope>NUCLEOTIDE SEQUENCE</scope>
    <source>
        <strain evidence="2">PWN146_assembly</strain>
    </source>
</reference>
<evidence type="ECO:0000313" key="2">
    <source>
        <dbReference type="EMBL" id="SAY43050.1"/>
    </source>
</evidence>
<proteinExistence type="predicted"/>
<dbReference type="AlphaFoldDB" id="A0A1C3HDC2"/>
<feature type="transmembrane region" description="Helical" evidence="1">
    <location>
        <begin position="32"/>
        <end position="52"/>
    </location>
</feature>
<keyword evidence="1" id="KW-1133">Transmembrane helix</keyword>
<feature type="transmembrane region" description="Helical" evidence="1">
    <location>
        <begin position="7"/>
        <end position="26"/>
    </location>
</feature>